<feature type="chain" id="PRO_5003335216" evidence="7">
    <location>
        <begin position="25"/>
        <end position="286"/>
    </location>
</feature>
<keyword evidence="4" id="KW-0472">Membrane</keyword>
<dbReference type="AlphaFoldDB" id="F5YHX4"/>
<evidence type="ECO:0000256" key="5">
    <source>
        <dbReference type="ARBA" id="ARBA00023139"/>
    </source>
</evidence>
<protein>
    <submittedName>
        <fullName evidence="8">Nlpa lipoprotein</fullName>
    </submittedName>
</protein>
<dbReference type="PANTHER" id="PTHR30429:SF3">
    <property type="entry name" value="LIPOPROTEIN"/>
    <property type="match status" value="1"/>
</dbReference>
<evidence type="ECO:0000256" key="3">
    <source>
        <dbReference type="ARBA" id="ARBA00022729"/>
    </source>
</evidence>
<comment type="subcellular location">
    <subcellularLocation>
        <location evidence="1">Membrane</location>
        <topology evidence="1">Lipid-anchor</topology>
    </subcellularLocation>
</comment>
<keyword evidence="9" id="KW-1185">Reference proteome</keyword>
<reference evidence="8 9" key="2">
    <citation type="journal article" date="2011" name="ISME J.">
        <title>RNA-seq reveals cooperative metabolic interactions between two termite-gut spirochete species in co-culture.</title>
        <authorList>
            <person name="Rosenthal A.Z."/>
            <person name="Matson E.G."/>
            <person name="Eldar A."/>
            <person name="Leadbetter J.R."/>
        </authorList>
    </citation>
    <scope>NUCLEOTIDE SEQUENCE [LARGE SCALE GENOMIC DNA]</scope>
    <source>
        <strain evidence="9">ATCC BAA-887 / DSM 12427 / ZAS-2</strain>
    </source>
</reference>
<sequence>MKNTMKKIISVVFAAMIAVSPVIAGGKSDTGDGVTVVKVGVTSDDPRLWDAVQAELDAQGKKVKIQTIFFDGGGTINQSTADGELDLNAFQHYAFYNLNANELKLTDQLTPVVETLIVPLSLFSNKTKNYRTPADLPTGASIVIPDDPTNQGRALNLLESAGLITVRPEVGLNGQLKDIVTNPKNLKFIEIYGAQIPRALPDADAGVINAGIAVDAGFDLNADPIFKLNFTPDNPSLKPFFNILVVKTKDKDAQWVKDIREAYYTKRVADVIGVIYKNAAIPVFKY</sequence>
<evidence type="ECO:0000256" key="6">
    <source>
        <dbReference type="ARBA" id="ARBA00023288"/>
    </source>
</evidence>
<dbReference type="GO" id="GO:0016020">
    <property type="term" value="C:membrane"/>
    <property type="evidence" value="ECO:0007669"/>
    <property type="project" value="UniProtKB-SubCell"/>
</dbReference>
<keyword evidence="3 7" id="KW-0732">Signal</keyword>
<dbReference type="OrthoDB" id="9812878at2"/>
<dbReference type="Proteomes" id="UP000009223">
    <property type="component" value="Chromosome"/>
</dbReference>
<evidence type="ECO:0000256" key="7">
    <source>
        <dbReference type="SAM" id="SignalP"/>
    </source>
</evidence>
<dbReference type="HOGENOM" id="CLU_067080_1_2_12"/>
<dbReference type="RefSeq" id="WP_015707871.1">
    <property type="nucleotide sequence ID" value="NC_015578.1"/>
</dbReference>
<keyword evidence="6 8" id="KW-0449">Lipoprotein</keyword>
<dbReference type="eggNOG" id="COG1464">
    <property type="taxonomic scope" value="Bacteria"/>
</dbReference>
<dbReference type="STRING" id="545694.TREPR_2332"/>
<dbReference type="PANTHER" id="PTHR30429">
    <property type="entry name" value="D-METHIONINE-BINDING LIPOPROTEIN METQ"/>
    <property type="match status" value="1"/>
</dbReference>
<evidence type="ECO:0000313" key="9">
    <source>
        <dbReference type="Proteomes" id="UP000009223"/>
    </source>
</evidence>
<dbReference type="SUPFAM" id="SSF53850">
    <property type="entry name" value="Periplasmic binding protein-like II"/>
    <property type="match status" value="1"/>
</dbReference>
<dbReference type="KEGG" id="tpi:TREPR_2332"/>
<name>F5YHX4_TREPZ</name>
<evidence type="ECO:0000256" key="4">
    <source>
        <dbReference type="ARBA" id="ARBA00023136"/>
    </source>
</evidence>
<evidence type="ECO:0000313" key="8">
    <source>
        <dbReference type="EMBL" id="AEF85618.1"/>
    </source>
</evidence>
<dbReference type="InterPro" id="IPR004872">
    <property type="entry name" value="Lipoprotein_NlpA"/>
</dbReference>
<gene>
    <name evidence="8" type="ordered locus">TREPR_2332</name>
</gene>
<reference evidence="9" key="1">
    <citation type="submission" date="2009-12" db="EMBL/GenBank/DDBJ databases">
        <title>Complete sequence of Treponema primitia strain ZAS-2.</title>
        <authorList>
            <person name="Tetu S.G."/>
            <person name="Matson E."/>
            <person name="Ren Q."/>
            <person name="Seshadri R."/>
            <person name="Elbourne L."/>
            <person name="Hassan K.A."/>
            <person name="Durkin A."/>
            <person name="Radune D."/>
            <person name="Mohamoud Y."/>
            <person name="Shay R."/>
            <person name="Jin S."/>
            <person name="Zhang X."/>
            <person name="Lucey K."/>
            <person name="Ballor N.R."/>
            <person name="Ottesen E."/>
            <person name="Rosenthal R."/>
            <person name="Allen A."/>
            <person name="Leadbetter J.R."/>
            <person name="Paulsen I.T."/>
        </authorList>
    </citation>
    <scope>NUCLEOTIDE SEQUENCE [LARGE SCALE GENOMIC DNA]</scope>
    <source>
        <strain evidence="9">ATCC BAA-887 / DSM 12427 / ZAS-2</strain>
    </source>
</reference>
<evidence type="ECO:0000256" key="1">
    <source>
        <dbReference type="ARBA" id="ARBA00004635"/>
    </source>
</evidence>
<accession>F5YHX4</accession>
<proteinExistence type="inferred from homology"/>
<dbReference type="Gene3D" id="3.40.190.10">
    <property type="entry name" value="Periplasmic binding protein-like II"/>
    <property type="match status" value="2"/>
</dbReference>
<feature type="signal peptide" evidence="7">
    <location>
        <begin position="1"/>
        <end position="24"/>
    </location>
</feature>
<organism evidence="8 9">
    <name type="scientific">Treponema primitia (strain ATCC BAA-887 / DSM 12427 / ZAS-2)</name>
    <dbReference type="NCBI Taxonomy" id="545694"/>
    <lineage>
        <taxon>Bacteria</taxon>
        <taxon>Pseudomonadati</taxon>
        <taxon>Spirochaetota</taxon>
        <taxon>Spirochaetia</taxon>
        <taxon>Spirochaetales</taxon>
        <taxon>Treponemataceae</taxon>
        <taxon>Treponema</taxon>
    </lineage>
</organism>
<evidence type="ECO:0000256" key="2">
    <source>
        <dbReference type="ARBA" id="ARBA00008973"/>
    </source>
</evidence>
<comment type="similarity">
    <text evidence="2">Belongs to the NlpA lipoprotein family.</text>
</comment>
<dbReference type="Pfam" id="PF03180">
    <property type="entry name" value="Lipoprotein_9"/>
    <property type="match status" value="1"/>
</dbReference>
<keyword evidence="5" id="KW-0564">Palmitate</keyword>
<dbReference type="EMBL" id="CP001843">
    <property type="protein sequence ID" value="AEF85618.1"/>
    <property type="molecule type" value="Genomic_DNA"/>
</dbReference>